<accession>A0A6J5CSY3</accession>
<evidence type="ECO:0000313" key="1">
    <source>
        <dbReference type="EMBL" id="CAB3744664.1"/>
    </source>
</evidence>
<evidence type="ECO:0000313" key="2">
    <source>
        <dbReference type="Proteomes" id="UP000494205"/>
    </source>
</evidence>
<organism evidence="1 2">
    <name type="scientific">Paraburkholderia rhynchosiae</name>
    <dbReference type="NCBI Taxonomy" id="487049"/>
    <lineage>
        <taxon>Bacteria</taxon>
        <taxon>Pseudomonadati</taxon>
        <taxon>Pseudomonadota</taxon>
        <taxon>Betaproteobacteria</taxon>
        <taxon>Burkholderiales</taxon>
        <taxon>Burkholderiaceae</taxon>
        <taxon>Paraburkholderia</taxon>
    </lineage>
</organism>
<proteinExistence type="predicted"/>
<name>A0A6J5CSY3_9BURK</name>
<dbReference type="RefSeq" id="WP_146014417.1">
    <property type="nucleotide sequence ID" value="NZ_CADIJZ010000076.1"/>
</dbReference>
<dbReference type="Proteomes" id="UP000494205">
    <property type="component" value="Unassembled WGS sequence"/>
</dbReference>
<protein>
    <submittedName>
        <fullName evidence="1">Uncharacterized protein</fullName>
    </submittedName>
</protein>
<gene>
    <name evidence="1" type="ORF">LMG27174_07224</name>
</gene>
<dbReference type="EMBL" id="CADIJZ010000076">
    <property type="protein sequence ID" value="CAB3744664.1"/>
    <property type="molecule type" value="Genomic_DNA"/>
</dbReference>
<reference evidence="1 2" key="1">
    <citation type="submission" date="2020-04" db="EMBL/GenBank/DDBJ databases">
        <authorList>
            <person name="De Canck E."/>
        </authorList>
    </citation>
    <scope>NUCLEOTIDE SEQUENCE [LARGE SCALE GENOMIC DNA]</scope>
    <source>
        <strain evidence="1 2">LMG 27174</strain>
    </source>
</reference>
<dbReference type="AlphaFoldDB" id="A0A6J5CSY3"/>
<sequence>MANNNQMTVSRYTAILAEYDLILGEARGFSGRLTGRQVVDEHLKLAEIIFTKMVCHAISLRRISPTLQNGSNPELWDIGAACAIARTLVESFDALGYIALQPVTDPEREMRILLWELHDKEHRLTMLDGIGAEGPDIEQLRDNAKKLRDAAMTHPFYGNLSRKVQQKIAASEAPAYIRIQSDRNQASGINHDYYLNVIMQLSQYVHTLPFALSQLRLTHAGDPGALQIMSLPLQYCMPFIAKAIEGMGQLWPALRTKMPEDTQRKIDLWILLAADGVKGAGK</sequence>
<dbReference type="OrthoDB" id="8887965at2"/>